<evidence type="ECO:0000256" key="2">
    <source>
        <dbReference type="ARBA" id="ARBA00053969"/>
    </source>
</evidence>
<geneLocation type="plasmid" evidence="4 5">
    <name>pYZ5</name>
</geneLocation>
<dbReference type="PANTHER" id="PTHR35177:SF2">
    <property type="entry name" value="HYDROGENASE MATURATION FACTOR HYBG"/>
    <property type="match status" value="1"/>
</dbReference>
<sequence length="81" mass="8286">MCLAVPALVTALLPDDRATVSLGGVTSTCSLELVEDVTVGDYVIVHVGYALSRLDAEEAERTLALLAEVADAEVNGAEAAA</sequence>
<dbReference type="GO" id="GO:1902670">
    <property type="term" value="F:carbon dioxide binding"/>
    <property type="evidence" value="ECO:0007669"/>
    <property type="project" value="TreeGrafter"/>
</dbReference>
<dbReference type="FunFam" id="2.30.30.140:FF:000022">
    <property type="entry name" value="Hydrogenase assembly chaperone HybG"/>
    <property type="match status" value="1"/>
</dbReference>
<dbReference type="Proteomes" id="UP000077405">
    <property type="component" value="Plasmid pYZ5"/>
</dbReference>
<organism evidence="4 5">
    <name type="scientific">Azospirillum humicireducens</name>
    <dbReference type="NCBI Taxonomy" id="1226968"/>
    <lineage>
        <taxon>Bacteria</taxon>
        <taxon>Pseudomonadati</taxon>
        <taxon>Pseudomonadota</taxon>
        <taxon>Alphaproteobacteria</taxon>
        <taxon>Rhodospirillales</taxon>
        <taxon>Azospirillaceae</taxon>
        <taxon>Azospirillum</taxon>
    </lineage>
</organism>
<gene>
    <name evidence="4" type="ORF">A6A40_27065</name>
</gene>
<comment type="similarity">
    <text evidence="1">Belongs to the HupF/HypC family.</text>
</comment>
<reference evidence="4 5" key="1">
    <citation type="submission" date="2018-04" db="EMBL/GenBank/DDBJ databases">
        <title>Complete genome sequence of the nitrogen-fixing bacterium Azospirillum humicireducens type strain SgZ-5.</title>
        <authorList>
            <person name="Yu Z."/>
        </authorList>
    </citation>
    <scope>NUCLEOTIDE SEQUENCE [LARGE SCALE GENOMIC DNA]</scope>
    <source>
        <strain evidence="4 5">SgZ-5</strain>
        <plasmid evidence="4 5">pYZ5</plasmid>
    </source>
</reference>
<dbReference type="InterPro" id="IPR001109">
    <property type="entry name" value="Hydrogenase_HupF/HypC"/>
</dbReference>
<keyword evidence="4" id="KW-0614">Plasmid</keyword>
<evidence type="ECO:0000256" key="1">
    <source>
        <dbReference type="ARBA" id="ARBA00006018"/>
    </source>
</evidence>
<dbReference type="KEGG" id="ahu:A6A40_27065"/>
<comment type="function">
    <text evidence="2">Involved in the maturation of [NiFe] hydrogenases. Involved in the biosynthesis of the Fe(CN)(2)CO cofactor.</text>
</comment>
<evidence type="ECO:0000313" key="5">
    <source>
        <dbReference type="Proteomes" id="UP000077405"/>
    </source>
</evidence>
<dbReference type="PRINTS" id="PR00445">
    <property type="entry name" value="HUPFHYPC"/>
</dbReference>
<keyword evidence="5" id="KW-1185">Reference proteome</keyword>
<dbReference type="RefSeq" id="WP_108548888.1">
    <property type="nucleotide sequence ID" value="NZ_CP028906.1"/>
</dbReference>
<protein>
    <recommendedName>
        <fullName evidence="3">Hydrogenase maturation factor HypC</fullName>
    </recommendedName>
</protein>
<dbReference type="OrthoDB" id="9806017at2"/>
<dbReference type="EMBL" id="CP028906">
    <property type="protein sequence ID" value="AWB08634.1"/>
    <property type="molecule type" value="Genomic_DNA"/>
</dbReference>
<dbReference type="GO" id="GO:0051604">
    <property type="term" value="P:protein maturation"/>
    <property type="evidence" value="ECO:0007669"/>
    <property type="project" value="TreeGrafter"/>
</dbReference>
<dbReference type="GO" id="GO:0005506">
    <property type="term" value="F:iron ion binding"/>
    <property type="evidence" value="ECO:0007669"/>
    <property type="project" value="TreeGrafter"/>
</dbReference>
<dbReference type="SUPFAM" id="SSF159127">
    <property type="entry name" value="HupF/HypC-like"/>
    <property type="match status" value="1"/>
</dbReference>
<proteinExistence type="inferred from homology"/>
<evidence type="ECO:0000313" key="4">
    <source>
        <dbReference type="EMBL" id="AWB08634.1"/>
    </source>
</evidence>
<evidence type="ECO:0000256" key="3">
    <source>
        <dbReference type="ARBA" id="ARBA00071976"/>
    </source>
</evidence>
<dbReference type="Gene3D" id="2.30.30.140">
    <property type="match status" value="1"/>
</dbReference>
<dbReference type="AlphaFoldDB" id="A0A2R4VW28"/>
<dbReference type="NCBIfam" id="TIGR00074">
    <property type="entry name" value="hypC_hupF"/>
    <property type="match status" value="1"/>
</dbReference>
<dbReference type="PANTHER" id="PTHR35177">
    <property type="entry name" value="HYDROGENASE MATURATION FACTOR HYBG"/>
    <property type="match status" value="1"/>
</dbReference>
<dbReference type="Pfam" id="PF01455">
    <property type="entry name" value="HupF_HypC"/>
    <property type="match status" value="1"/>
</dbReference>
<accession>A0A2R4VW28</accession>
<name>A0A2R4VW28_9PROT</name>